<accession>A0ABN8PVP5</accession>
<comment type="caution">
    <text evidence="1">The sequence shown here is derived from an EMBL/GenBank/DDBJ whole genome shotgun (WGS) entry which is preliminary data.</text>
</comment>
<dbReference type="SUPFAM" id="SSF52540">
    <property type="entry name" value="P-loop containing nucleoside triphosphate hydrolases"/>
    <property type="match status" value="1"/>
</dbReference>
<dbReference type="EMBL" id="CALNXK010000086">
    <property type="protein sequence ID" value="CAH3149413.1"/>
    <property type="molecule type" value="Genomic_DNA"/>
</dbReference>
<name>A0ABN8PVP5_9CNID</name>
<evidence type="ECO:0008006" key="3">
    <source>
        <dbReference type="Google" id="ProtNLM"/>
    </source>
</evidence>
<evidence type="ECO:0000313" key="2">
    <source>
        <dbReference type="Proteomes" id="UP001159405"/>
    </source>
</evidence>
<keyword evidence="2" id="KW-1185">Reference proteome</keyword>
<organism evidence="1 2">
    <name type="scientific">Porites lobata</name>
    <dbReference type="NCBI Taxonomy" id="104759"/>
    <lineage>
        <taxon>Eukaryota</taxon>
        <taxon>Metazoa</taxon>
        <taxon>Cnidaria</taxon>
        <taxon>Anthozoa</taxon>
        <taxon>Hexacorallia</taxon>
        <taxon>Scleractinia</taxon>
        <taxon>Fungiina</taxon>
        <taxon>Poritidae</taxon>
        <taxon>Porites</taxon>
    </lineage>
</organism>
<dbReference type="InterPro" id="IPR027417">
    <property type="entry name" value="P-loop_NTPase"/>
</dbReference>
<protein>
    <recommendedName>
        <fullName evidence="3">AAA+ ATPase domain-containing protein</fullName>
    </recommendedName>
</protein>
<reference evidence="1 2" key="1">
    <citation type="submission" date="2022-05" db="EMBL/GenBank/DDBJ databases">
        <authorList>
            <consortium name="Genoscope - CEA"/>
            <person name="William W."/>
        </authorList>
    </citation>
    <scope>NUCLEOTIDE SEQUENCE [LARGE SCALE GENOMIC DNA]</scope>
</reference>
<dbReference type="PANTHER" id="PTHR28653:SF1">
    <property type="entry name" value="ATPASE SWSAP1"/>
    <property type="match status" value="1"/>
</dbReference>
<sequence>MLSRLLGVSQPSDGEIPGKAQECCTSFLFDSRKSPGFDRIMLCGPPASGKTSLLFQLALSFAEEEKHVLYICPKKLSKLPLLANGRTQPSSETLRFIQMVYLETKEDYSNYMASIHFSTSRKFSSIIVDDLSAYLPATIRNEDLSSVAKLFALTVDAFVFQRSKHVTQPSNEPSGMLVMSTKVPNGTKSVPRQSFHERWIQCFLLIQKKENELLELSVLPSNAKDGASLAVVVFKLTDQTFLVQDIEQLSQSDSVSLMQ</sequence>
<proteinExistence type="predicted"/>
<evidence type="ECO:0000313" key="1">
    <source>
        <dbReference type="EMBL" id="CAH3149413.1"/>
    </source>
</evidence>
<dbReference type="PANTHER" id="PTHR28653">
    <property type="match status" value="1"/>
</dbReference>
<dbReference type="Gene3D" id="3.40.50.300">
    <property type="entry name" value="P-loop containing nucleotide triphosphate hydrolases"/>
    <property type="match status" value="1"/>
</dbReference>
<gene>
    <name evidence="1" type="ORF">PLOB_00047138</name>
</gene>
<dbReference type="Proteomes" id="UP001159405">
    <property type="component" value="Unassembled WGS sequence"/>
</dbReference>